<organism evidence="2">
    <name type="scientific">marine metagenome</name>
    <dbReference type="NCBI Taxonomy" id="408172"/>
    <lineage>
        <taxon>unclassified sequences</taxon>
        <taxon>metagenomes</taxon>
        <taxon>ecological metagenomes</taxon>
    </lineage>
</organism>
<dbReference type="AlphaFoldDB" id="A0A382MRI9"/>
<gene>
    <name evidence="2" type="ORF">METZ01_LOCUS303241</name>
</gene>
<accession>A0A382MRI9</accession>
<dbReference type="EMBL" id="UINC01094823">
    <property type="protein sequence ID" value="SVC50387.1"/>
    <property type="molecule type" value="Genomic_DNA"/>
</dbReference>
<proteinExistence type="predicted"/>
<evidence type="ECO:0000313" key="2">
    <source>
        <dbReference type="EMBL" id="SVC50387.1"/>
    </source>
</evidence>
<reference evidence="2" key="1">
    <citation type="submission" date="2018-05" db="EMBL/GenBank/DDBJ databases">
        <authorList>
            <person name="Lanie J.A."/>
            <person name="Ng W.-L."/>
            <person name="Kazmierczak K.M."/>
            <person name="Andrzejewski T.M."/>
            <person name="Davidsen T.M."/>
            <person name="Wayne K.J."/>
            <person name="Tettelin H."/>
            <person name="Glass J.I."/>
            <person name="Rusch D."/>
            <person name="Podicherti R."/>
            <person name="Tsui H.-C.T."/>
            <person name="Winkler M.E."/>
        </authorList>
    </citation>
    <scope>NUCLEOTIDE SEQUENCE</scope>
</reference>
<feature type="compositionally biased region" description="Polar residues" evidence="1">
    <location>
        <begin position="8"/>
        <end position="21"/>
    </location>
</feature>
<protein>
    <submittedName>
        <fullName evidence="2">Uncharacterized protein</fullName>
    </submittedName>
</protein>
<sequence>MSRPVLGTSRSSTPVGTTTPVDTAVVSESQSDNITEDDHWPHIICM</sequence>
<feature type="region of interest" description="Disordered" evidence="1">
    <location>
        <begin position="1"/>
        <end position="21"/>
    </location>
</feature>
<name>A0A382MRI9_9ZZZZ</name>
<evidence type="ECO:0000256" key="1">
    <source>
        <dbReference type="SAM" id="MobiDB-lite"/>
    </source>
</evidence>